<gene>
    <name evidence="1" type="ORF">MARSALSMR5_04116</name>
</gene>
<dbReference type="Proteomes" id="UP000193100">
    <property type="component" value="Plasmid pSMR5"/>
</dbReference>
<protein>
    <submittedName>
        <fullName evidence="1">Uncharacterized protein</fullName>
    </submittedName>
</protein>
<organism evidence="1 2">
    <name type="scientific">Marinobacter salarius</name>
    <dbReference type="NCBI Taxonomy" id="1420917"/>
    <lineage>
        <taxon>Bacteria</taxon>
        <taxon>Pseudomonadati</taxon>
        <taxon>Pseudomonadota</taxon>
        <taxon>Gammaproteobacteria</taxon>
        <taxon>Pseudomonadales</taxon>
        <taxon>Marinobacteraceae</taxon>
        <taxon>Marinobacter</taxon>
    </lineage>
</organism>
<accession>A0A1W6KFD9</accession>
<dbReference type="EMBL" id="CP020932">
    <property type="protein sequence ID" value="ARM86136.1"/>
    <property type="molecule type" value="Genomic_DNA"/>
</dbReference>
<evidence type="ECO:0000313" key="2">
    <source>
        <dbReference type="Proteomes" id="UP000193100"/>
    </source>
</evidence>
<sequence>MPDNDLLSVTLYLPIKATGLSRAENLGETTGARSSIMGNGLRVHKNRIEAEQTPDIKTIFKLNVQCPEHAIMNMNQVLDFQSAEIQQAVAQTCNKLKLTEPEKEATLQTWYRYACRNSSLAELNWTLAEFGALIMRTTEPEADNKIPYSYKIAWDLLSFDVISDITEQPVHLAACDVV</sequence>
<name>A0A1W6KFD9_9GAMM</name>
<dbReference type="GeneID" id="77258022"/>
<evidence type="ECO:0000313" key="1">
    <source>
        <dbReference type="EMBL" id="ARM86136.1"/>
    </source>
</evidence>
<dbReference type="AlphaFoldDB" id="A0A1W6KFD9"/>
<dbReference type="RefSeq" id="WP_085682101.1">
    <property type="nucleotide sequence ID" value="NZ_CP020932.1"/>
</dbReference>
<geneLocation type="plasmid" evidence="2">
    <name>psmr5</name>
</geneLocation>
<reference evidence="1 2" key="1">
    <citation type="submission" date="2017-04" db="EMBL/GenBank/DDBJ databases">
        <title>Genome Sequence of Marinobacter salarius strain SMR5 Isolated from a culture of the Diatom Skeletonema marinoi.</title>
        <authorList>
            <person name="Topel M."/>
            <person name="Pinder M.I.M."/>
            <person name="Johansson O.N."/>
            <person name="Kourtchenko O."/>
            <person name="Godhe A."/>
            <person name="Clarke A.K."/>
        </authorList>
    </citation>
    <scope>NUCLEOTIDE SEQUENCE [LARGE SCALE GENOMIC DNA]</scope>
    <source>
        <strain evidence="1 2">SMR5</strain>
        <plasmid evidence="2">Plasmid psmr5</plasmid>
    </source>
</reference>
<proteinExistence type="predicted"/>
<keyword evidence="1" id="KW-0614">Plasmid</keyword>